<dbReference type="RefSeq" id="WP_003385714.1">
    <property type="nucleotide sequence ID" value="NZ_APBN01000001.1"/>
</dbReference>
<accession>M8E430</accession>
<name>M8E430_9BACL</name>
<sequence>MPTLIAPIFNTTTTKPLHIELPKSFHLVSGAEKPYNVASRYLRNVMDESRYLFDRKVDLTSIFLLAEYPAETHELKYSDERTWIEEIENKLNLASTGGICSIPYIITAKFPVYGITYLKRSLDGDKYLFDEEAQKIFLALMEEGITLPSLALRRYSLSLEKKSLEDQLLDLWISLESLFAPDGKKGEITYKLRFRMAYYYGDTPEKREKIAQFVKSSYNHRSEIVHSGKEHGDSLADEVKLLRQMARAVILNTAMEKISLNELRRRLDEQVLTGSSYELRYQPKFFENVSF</sequence>
<dbReference type="PATRIC" id="fig|1300222.3.peg.107"/>
<dbReference type="OrthoDB" id="2464656at2"/>
<reference evidence="1 2" key="1">
    <citation type="submission" date="2013-03" db="EMBL/GenBank/DDBJ databases">
        <title>Assembly of a new bacterial strain Brevibacillus borstelensis AK1.</title>
        <authorList>
            <person name="Rajan I."/>
            <person name="PoliReddy D."/>
            <person name="Sugumar T."/>
            <person name="Rathinam K."/>
            <person name="Alqarawi S."/>
            <person name="Khalil A.B."/>
            <person name="Sivakumar N."/>
        </authorList>
    </citation>
    <scope>NUCLEOTIDE SEQUENCE [LARGE SCALE GENOMIC DNA]</scope>
    <source>
        <strain evidence="1 2">AK1</strain>
    </source>
</reference>
<comment type="caution">
    <text evidence="1">The sequence shown here is derived from an EMBL/GenBank/DDBJ whole genome shotgun (WGS) entry which is preliminary data.</text>
</comment>
<gene>
    <name evidence="1" type="ORF">I532_00505</name>
</gene>
<dbReference type="EMBL" id="APBN01000001">
    <property type="protein sequence ID" value="EMT54041.1"/>
    <property type="molecule type" value="Genomic_DNA"/>
</dbReference>
<keyword evidence="2" id="KW-1185">Reference proteome</keyword>
<evidence type="ECO:0000313" key="2">
    <source>
        <dbReference type="Proteomes" id="UP000012081"/>
    </source>
</evidence>
<organism evidence="1 2">
    <name type="scientific">Brevibacillus borstelensis AK1</name>
    <dbReference type="NCBI Taxonomy" id="1300222"/>
    <lineage>
        <taxon>Bacteria</taxon>
        <taxon>Bacillati</taxon>
        <taxon>Bacillota</taxon>
        <taxon>Bacilli</taxon>
        <taxon>Bacillales</taxon>
        <taxon>Paenibacillaceae</taxon>
        <taxon>Brevibacillus</taxon>
    </lineage>
</organism>
<dbReference type="Proteomes" id="UP000012081">
    <property type="component" value="Unassembled WGS sequence"/>
</dbReference>
<proteinExistence type="predicted"/>
<dbReference type="STRING" id="1300222.I532_00505"/>
<dbReference type="GeneID" id="89499535"/>
<protein>
    <submittedName>
        <fullName evidence="1">Uncharacterized protein</fullName>
    </submittedName>
</protein>
<evidence type="ECO:0000313" key="1">
    <source>
        <dbReference type="EMBL" id="EMT54041.1"/>
    </source>
</evidence>
<dbReference type="AlphaFoldDB" id="M8E430"/>